<organism evidence="4 5">
    <name type="scientific">Dipteronia dyeriana</name>
    <dbReference type="NCBI Taxonomy" id="168575"/>
    <lineage>
        <taxon>Eukaryota</taxon>
        <taxon>Viridiplantae</taxon>
        <taxon>Streptophyta</taxon>
        <taxon>Embryophyta</taxon>
        <taxon>Tracheophyta</taxon>
        <taxon>Spermatophyta</taxon>
        <taxon>Magnoliopsida</taxon>
        <taxon>eudicotyledons</taxon>
        <taxon>Gunneridae</taxon>
        <taxon>Pentapetalae</taxon>
        <taxon>rosids</taxon>
        <taxon>malvids</taxon>
        <taxon>Sapindales</taxon>
        <taxon>Sapindaceae</taxon>
        <taxon>Hippocastanoideae</taxon>
        <taxon>Acereae</taxon>
        <taxon>Dipteronia</taxon>
    </lineage>
</organism>
<dbReference type="PANTHER" id="PTHR47186">
    <property type="entry name" value="LEUCINE-RICH REPEAT-CONTAINING PROTEIN 57"/>
    <property type="match status" value="1"/>
</dbReference>
<dbReference type="InterPro" id="IPR055414">
    <property type="entry name" value="LRR_R13L4/SHOC2-like"/>
</dbReference>
<gene>
    <name evidence="4" type="ORF">Ddye_028073</name>
</gene>
<dbReference type="Pfam" id="PF23598">
    <property type="entry name" value="LRR_14"/>
    <property type="match status" value="1"/>
</dbReference>
<accession>A0AAD9WS14</accession>
<keyword evidence="1" id="KW-0433">Leucine-rich repeat</keyword>
<evidence type="ECO:0000256" key="1">
    <source>
        <dbReference type="ARBA" id="ARBA00022614"/>
    </source>
</evidence>
<feature type="domain" description="Disease resistance R13L4/SHOC-2-like LRR" evidence="3">
    <location>
        <begin position="2"/>
        <end position="78"/>
    </location>
</feature>
<dbReference type="InterPro" id="IPR032675">
    <property type="entry name" value="LRR_dom_sf"/>
</dbReference>
<sequence length="126" mass="14394">MLHLRRCKNLEELPNSICNLTSLQFLRLTDCSKLEILPDNLGNLKSLKKLSIDRTAISQLPSTMMHLNELYSLSCHGCRGLRFTHSSYFPCSLIYLYLSNCNLKEIPEDICHLSSLEDLDLSGNDF</sequence>
<proteinExistence type="predicted"/>
<keyword evidence="2" id="KW-0677">Repeat</keyword>
<name>A0AAD9WS14_9ROSI</name>
<dbReference type="PANTHER" id="PTHR47186:SF3">
    <property type="entry name" value="OS09G0267800 PROTEIN"/>
    <property type="match status" value="1"/>
</dbReference>
<reference evidence="4" key="1">
    <citation type="journal article" date="2023" name="Plant J.">
        <title>Genome sequences and population genomics provide insights into the demographic history, inbreeding, and mutation load of two 'living fossil' tree species of Dipteronia.</title>
        <authorList>
            <person name="Feng Y."/>
            <person name="Comes H.P."/>
            <person name="Chen J."/>
            <person name="Zhu S."/>
            <person name="Lu R."/>
            <person name="Zhang X."/>
            <person name="Li P."/>
            <person name="Qiu J."/>
            <person name="Olsen K.M."/>
            <person name="Qiu Y."/>
        </authorList>
    </citation>
    <scope>NUCLEOTIDE SEQUENCE</scope>
    <source>
        <strain evidence="4">KIB01</strain>
    </source>
</reference>
<dbReference type="Gene3D" id="3.80.10.10">
    <property type="entry name" value="Ribonuclease Inhibitor"/>
    <property type="match status" value="1"/>
</dbReference>
<evidence type="ECO:0000313" key="4">
    <source>
        <dbReference type="EMBL" id="KAK2640278.1"/>
    </source>
</evidence>
<dbReference type="Pfam" id="PF12799">
    <property type="entry name" value="LRR_4"/>
    <property type="match status" value="1"/>
</dbReference>
<dbReference type="Proteomes" id="UP001280121">
    <property type="component" value="Unassembled WGS sequence"/>
</dbReference>
<dbReference type="SUPFAM" id="SSF52058">
    <property type="entry name" value="L domain-like"/>
    <property type="match status" value="1"/>
</dbReference>
<comment type="caution">
    <text evidence="4">The sequence shown here is derived from an EMBL/GenBank/DDBJ whole genome shotgun (WGS) entry which is preliminary data.</text>
</comment>
<evidence type="ECO:0000313" key="5">
    <source>
        <dbReference type="Proteomes" id="UP001280121"/>
    </source>
</evidence>
<protein>
    <recommendedName>
        <fullName evidence="3">Disease resistance R13L4/SHOC-2-like LRR domain-containing protein</fullName>
    </recommendedName>
</protein>
<evidence type="ECO:0000256" key="2">
    <source>
        <dbReference type="ARBA" id="ARBA00022737"/>
    </source>
</evidence>
<keyword evidence="5" id="KW-1185">Reference proteome</keyword>
<dbReference type="AlphaFoldDB" id="A0AAD9WS14"/>
<evidence type="ECO:0000259" key="3">
    <source>
        <dbReference type="Pfam" id="PF23598"/>
    </source>
</evidence>
<dbReference type="InterPro" id="IPR025875">
    <property type="entry name" value="Leu-rich_rpt_4"/>
</dbReference>
<dbReference type="EMBL" id="JANJYI010000008">
    <property type="protein sequence ID" value="KAK2640278.1"/>
    <property type="molecule type" value="Genomic_DNA"/>
</dbReference>